<dbReference type="InterPro" id="IPR025637">
    <property type="entry name" value="DUF4333"/>
</dbReference>
<dbReference type="KEGG" id="nfr:ERS450000_00944"/>
<dbReference type="GeneID" id="61136636"/>
<dbReference type="Proteomes" id="UP000057820">
    <property type="component" value="Chromosome 1"/>
</dbReference>
<organism evidence="4 5">
    <name type="scientific">Nocardia farcinica</name>
    <dbReference type="NCBI Taxonomy" id="37329"/>
    <lineage>
        <taxon>Bacteria</taxon>
        <taxon>Bacillati</taxon>
        <taxon>Actinomycetota</taxon>
        <taxon>Actinomycetes</taxon>
        <taxon>Mycobacteriales</taxon>
        <taxon>Nocardiaceae</taxon>
        <taxon>Nocardia</taxon>
    </lineage>
</organism>
<dbReference type="Pfam" id="PF14230">
    <property type="entry name" value="DUF4333"/>
    <property type="match status" value="1"/>
</dbReference>
<dbReference type="OMA" id="MALNWRR"/>
<dbReference type="AlphaFoldDB" id="A0A0H5NGZ8"/>
<keyword evidence="2" id="KW-0472">Membrane</keyword>
<reference evidence="5" key="1">
    <citation type="submission" date="2015-03" db="EMBL/GenBank/DDBJ databases">
        <authorList>
            <consortium name="Pathogen Informatics"/>
        </authorList>
    </citation>
    <scope>NUCLEOTIDE SEQUENCE [LARGE SCALE GENOMIC DNA]</scope>
    <source>
        <strain evidence="5">NCTC11134</strain>
    </source>
</reference>
<proteinExistence type="predicted"/>
<feature type="domain" description="DUF4333" evidence="3">
    <location>
        <begin position="113"/>
        <end position="184"/>
    </location>
</feature>
<evidence type="ECO:0000256" key="2">
    <source>
        <dbReference type="SAM" id="Phobius"/>
    </source>
</evidence>
<evidence type="ECO:0000256" key="1">
    <source>
        <dbReference type="SAM" id="MobiDB-lite"/>
    </source>
</evidence>
<keyword evidence="2" id="KW-1133">Transmembrane helix</keyword>
<sequence length="192" mass="19239">MTAPTRPPRAQQPYPVAETPEPESTDGGWVSVLVAAVVAAVAIAVAGVIAGLVVVNLRESAMSEAPPSTSVAAAPTAQNPAPILPALTTVPPVRTTAPAAATTAPTASSSAAATSNTAAATELDRAAVQRGVTTVLTDSYGITDVRDVRCPASIEIVPGASYDCSVRVGAAAQTVSVTITDLDGTYEVSRPY</sequence>
<keyword evidence="2" id="KW-0812">Transmembrane</keyword>
<protein>
    <recommendedName>
        <fullName evidence="3">DUF4333 domain-containing protein</fullName>
    </recommendedName>
</protein>
<dbReference type="RefSeq" id="WP_011209660.1">
    <property type="nucleotide sequence ID" value="NZ_CAACYE020000001.1"/>
</dbReference>
<evidence type="ECO:0000259" key="3">
    <source>
        <dbReference type="Pfam" id="PF14230"/>
    </source>
</evidence>
<dbReference type="EMBL" id="LN868938">
    <property type="protein sequence ID" value="CRY74783.1"/>
    <property type="molecule type" value="Genomic_DNA"/>
</dbReference>
<accession>A0A0H5NGZ8</accession>
<name>A0A0H5NGZ8_NOCFR</name>
<evidence type="ECO:0000313" key="4">
    <source>
        <dbReference type="EMBL" id="CRY74783.1"/>
    </source>
</evidence>
<feature type="region of interest" description="Disordered" evidence="1">
    <location>
        <begin position="1"/>
        <end position="26"/>
    </location>
</feature>
<feature type="transmembrane region" description="Helical" evidence="2">
    <location>
        <begin position="29"/>
        <end position="55"/>
    </location>
</feature>
<gene>
    <name evidence="4" type="ORF">ERS450000_00944</name>
</gene>
<evidence type="ECO:0000313" key="5">
    <source>
        <dbReference type="Proteomes" id="UP000057820"/>
    </source>
</evidence>